<dbReference type="SUPFAM" id="SSF81296">
    <property type="entry name" value="E set domains"/>
    <property type="match status" value="1"/>
</dbReference>
<sequence length="103" mass="11479">MVNTNISSLNWTKKDSQYGYDGELGATISEDGTSATTKVWAPSAEKVSLVIYDKQNQNKVIKQIPMNLGEKGVWDLTISAADLGIDNLTGYYYHYLIERNGEK</sequence>
<evidence type="ECO:0000313" key="4">
    <source>
        <dbReference type="Proteomes" id="UP000198556"/>
    </source>
</evidence>
<dbReference type="Gene3D" id="2.60.40.10">
    <property type="entry name" value="Immunoglobulins"/>
    <property type="match status" value="1"/>
</dbReference>
<comment type="similarity">
    <text evidence="1">Belongs to the glycosyl hydrolase 13 family.</text>
</comment>
<dbReference type="EMBL" id="FOGF01000039">
    <property type="protein sequence ID" value="SER34785.1"/>
    <property type="molecule type" value="Genomic_DNA"/>
</dbReference>
<dbReference type="GO" id="GO:0004553">
    <property type="term" value="F:hydrolase activity, hydrolyzing O-glycosyl compounds"/>
    <property type="evidence" value="ECO:0007669"/>
    <property type="project" value="InterPro"/>
</dbReference>
<keyword evidence="4" id="KW-1185">Reference proteome</keyword>
<feature type="non-terminal residue" evidence="3">
    <location>
        <position position="103"/>
    </location>
</feature>
<evidence type="ECO:0000259" key="2">
    <source>
        <dbReference type="Pfam" id="PF02922"/>
    </source>
</evidence>
<dbReference type="InterPro" id="IPR004193">
    <property type="entry name" value="Glyco_hydro_13_N"/>
</dbReference>
<dbReference type="RefSeq" id="WP_143054394.1">
    <property type="nucleotide sequence ID" value="NZ_FOGF01000039.1"/>
</dbReference>
<organism evidence="3 4">
    <name type="scientific">Granulicatella balaenopterae</name>
    <dbReference type="NCBI Taxonomy" id="137733"/>
    <lineage>
        <taxon>Bacteria</taxon>
        <taxon>Bacillati</taxon>
        <taxon>Bacillota</taxon>
        <taxon>Bacilli</taxon>
        <taxon>Lactobacillales</taxon>
        <taxon>Carnobacteriaceae</taxon>
        <taxon>Granulicatella</taxon>
    </lineage>
</organism>
<dbReference type="InterPro" id="IPR014756">
    <property type="entry name" value="Ig_E-set"/>
</dbReference>
<feature type="domain" description="Glycoside hydrolase family 13 N-terminal" evidence="2">
    <location>
        <begin position="23"/>
        <end position="101"/>
    </location>
</feature>
<dbReference type="STRING" id="137733.SAMN05421767_1391"/>
<dbReference type="AlphaFoldDB" id="A0A1H9NGJ4"/>
<dbReference type="PANTHER" id="PTHR43002">
    <property type="entry name" value="GLYCOGEN DEBRANCHING ENZYME"/>
    <property type="match status" value="1"/>
</dbReference>
<dbReference type="CDD" id="cd02860">
    <property type="entry name" value="E_set_Pullulanase"/>
    <property type="match status" value="1"/>
</dbReference>
<evidence type="ECO:0000256" key="1">
    <source>
        <dbReference type="ARBA" id="ARBA00008061"/>
    </source>
</evidence>
<name>A0A1H9NGJ4_9LACT</name>
<protein>
    <submittedName>
        <fullName evidence="3">Carbohydrate-binding module 48 (Isoamylase N-terminal domain)</fullName>
    </submittedName>
</protein>
<dbReference type="InterPro" id="IPR013783">
    <property type="entry name" value="Ig-like_fold"/>
</dbReference>
<accession>A0A1H9NGJ4</accession>
<proteinExistence type="inferred from homology"/>
<dbReference type="Proteomes" id="UP000198556">
    <property type="component" value="Unassembled WGS sequence"/>
</dbReference>
<dbReference type="GO" id="GO:0005975">
    <property type="term" value="P:carbohydrate metabolic process"/>
    <property type="evidence" value="ECO:0007669"/>
    <property type="project" value="InterPro"/>
</dbReference>
<evidence type="ECO:0000313" key="3">
    <source>
        <dbReference type="EMBL" id="SER34785.1"/>
    </source>
</evidence>
<reference evidence="3 4" key="1">
    <citation type="submission" date="2016-10" db="EMBL/GenBank/DDBJ databases">
        <authorList>
            <person name="de Groot N.N."/>
        </authorList>
    </citation>
    <scope>NUCLEOTIDE SEQUENCE [LARGE SCALE GENOMIC DNA]</scope>
    <source>
        <strain evidence="3 4">DSM 15827</strain>
    </source>
</reference>
<gene>
    <name evidence="3" type="ORF">SAMN05421767_1391</name>
</gene>
<dbReference type="Pfam" id="PF02922">
    <property type="entry name" value="CBM_48"/>
    <property type="match status" value="1"/>
</dbReference>
<dbReference type="OrthoDB" id="9800174at2"/>